<dbReference type="AlphaFoldDB" id="A0A0S8GJ56"/>
<gene>
    <name evidence="1" type="ORF">AMJ87_06450</name>
</gene>
<dbReference type="Gene3D" id="1.20.1440.60">
    <property type="entry name" value="23S rRNA-intervening sequence"/>
    <property type="match status" value="1"/>
</dbReference>
<comment type="caution">
    <text evidence="1">The sequence shown here is derived from an EMBL/GenBank/DDBJ whole genome shotgun (WGS) entry which is preliminary data.</text>
</comment>
<name>A0A0S8GJ56_UNCW3</name>
<proteinExistence type="predicted"/>
<dbReference type="InterPro" id="IPR012657">
    <property type="entry name" value="23S_rRNA-intervening_sequence"/>
</dbReference>
<evidence type="ECO:0000313" key="1">
    <source>
        <dbReference type="EMBL" id="KPK71852.1"/>
    </source>
</evidence>
<accession>A0A0S8GJ56</accession>
<dbReference type="SUPFAM" id="SSF158446">
    <property type="entry name" value="IVS-encoded protein-like"/>
    <property type="match status" value="1"/>
</dbReference>
<dbReference type="EMBL" id="LJUO01000051">
    <property type="protein sequence ID" value="KPK71852.1"/>
    <property type="molecule type" value="Genomic_DNA"/>
</dbReference>
<sequence>MNDKKRITSYHDLEVYQNTYNACLEVMKHIVPRLPERKKYDLVQQLSRSSKAIPRLIAEGYAKRHQKSGFQKYLEDTMAECNETAVGLCQTKDIYGKCVDLALYNTLIDLHDKSVRQIYNVASAWRKFRKNGKSDADK</sequence>
<organism evidence="1 2">
    <name type="scientific">candidate division WOR_3 bacterium SM23_60</name>
    <dbReference type="NCBI Taxonomy" id="1703780"/>
    <lineage>
        <taxon>Bacteria</taxon>
        <taxon>Bacteria division WOR-3</taxon>
    </lineage>
</organism>
<evidence type="ECO:0000313" key="2">
    <source>
        <dbReference type="Proteomes" id="UP000051096"/>
    </source>
</evidence>
<dbReference type="InterPro" id="IPR036583">
    <property type="entry name" value="23S_rRNA_IVS_sf"/>
</dbReference>
<reference evidence="1 2" key="1">
    <citation type="journal article" date="2015" name="Microbiome">
        <title>Genomic resolution of linkages in carbon, nitrogen, and sulfur cycling among widespread estuary sediment bacteria.</title>
        <authorList>
            <person name="Baker B.J."/>
            <person name="Lazar C.S."/>
            <person name="Teske A.P."/>
            <person name="Dick G.J."/>
        </authorList>
    </citation>
    <scope>NUCLEOTIDE SEQUENCE [LARGE SCALE GENOMIC DNA]</scope>
    <source>
        <strain evidence="1">SM23_60</strain>
    </source>
</reference>
<dbReference type="Pfam" id="PF05635">
    <property type="entry name" value="23S_rRNA_IVP"/>
    <property type="match status" value="1"/>
</dbReference>
<protein>
    <submittedName>
        <fullName evidence="1">Four helix bundle protein</fullName>
    </submittedName>
</protein>
<dbReference type="NCBIfam" id="TIGR02436">
    <property type="entry name" value="four helix bundle protein"/>
    <property type="match status" value="1"/>
</dbReference>
<dbReference type="Proteomes" id="UP000051096">
    <property type="component" value="Unassembled WGS sequence"/>
</dbReference>